<evidence type="ECO:0008006" key="6">
    <source>
        <dbReference type="Google" id="ProtNLM"/>
    </source>
</evidence>
<evidence type="ECO:0000256" key="1">
    <source>
        <dbReference type="ARBA" id="ARBA00007626"/>
    </source>
</evidence>
<dbReference type="Pfam" id="PF01535">
    <property type="entry name" value="PPR"/>
    <property type="match status" value="3"/>
</dbReference>
<keyword evidence="5" id="KW-1185">Reference proteome</keyword>
<gene>
    <name evidence="4" type="ORF">Fmac_020859</name>
</gene>
<dbReference type="Proteomes" id="UP001603857">
    <property type="component" value="Unassembled WGS sequence"/>
</dbReference>
<keyword evidence="2" id="KW-0677">Repeat</keyword>
<dbReference type="AlphaFoldDB" id="A0ABD1LV65"/>
<dbReference type="Pfam" id="PF13041">
    <property type="entry name" value="PPR_2"/>
    <property type="match status" value="1"/>
</dbReference>
<organism evidence="4 5">
    <name type="scientific">Flemingia macrophylla</name>
    <dbReference type="NCBI Taxonomy" id="520843"/>
    <lineage>
        <taxon>Eukaryota</taxon>
        <taxon>Viridiplantae</taxon>
        <taxon>Streptophyta</taxon>
        <taxon>Embryophyta</taxon>
        <taxon>Tracheophyta</taxon>
        <taxon>Spermatophyta</taxon>
        <taxon>Magnoliopsida</taxon>
        <taxon>eudicotyledons</taxon>
        <taxon>Gunneridae</taxon>
        <taxon>Pentapetalae</taxon>
        <taxon>rosids</taxon>
        <taxon>fabids</taxon>
        <taxon>Fabales</taxon>
        <taxon>Fabaceae</taxon>
        <taxon>Papilionoideae</taxon>
        <taxon>50 kb inversion clade</taxon>
        <taxon>NPAAA clade</taxon>
        <taxon>indigoferoid/millettioid clade</taxon>
        <taxon>Phaseoleae</taxon>
        <taxon>Flemingia</taxon>
    </lineage>
</organism>
<dbReference type="Gene3D" id="1.25.40.10">
    <property type="entry name" value="Tetratricopeptide repeat domain"/>
    <property type="match status" value="4"/>
</dbReference>
<dbReference type="EMBL" id="JBGMDY010000007">
    <property type="protein sequence ID" value="KAL2327432.1"/>
    <property type="molecule type" value="Genomic_DNA"/>
</dbReference>
<feature type="repeat" description="PPR" evidence="3">
    <location>
        <begin position="293"/>
        <end position="326"/>
    </location>
</feature>
<protein>
    <recommendedName>
        <fullName evidence="6">Pentatricopeptide repeat-containing protein</fullName>
    </recommendedName>
</protein>
<dbReference type="InterPro" id="IPR050872">
    <property type="entry name" value="PPR_P_subfamily"/>
</dbReference>
<feature type="repeat" description="PPR" evidence="3">
    <location>
        <begin position="92"/>
        <end position="126"/>
    </location>
</feature>
<evidence type="ECO:0000256" key="3">
    <source>
        <dbReference type="PROSITE-ProRule" id="PRU00708"/>
    </source>
</evidence>
<accession>A0ABD1LV65</accession>
<feature type="repeat" description="PPR" evidence="3">
    <location>
        <begin position="189"/>
        <end position="223"/>
    </location>
</feature>
<dbReference type="PANTHER" id="PTHR46128:SF196">
    <property type="entry name" value="PENTACOTRIPEPTIDE-REPEAT REGION OF PRORP DOMAIN-CONTAINING PROTEIN"/>
    <property type="match status" value="1"/>
</dbReference>
<dbReference type="PROSITE" id="PS51375">
    <property type="entry name" value="PPR"/>
    <property type="match status" value="5"/>
</dbReference>
<sequence>MGKVGEAKAVSDRMMELGCTPEEVTYRTLSDEYCKNGSVLEAFRIKDMMERQSISPFVEMYNSLINGLFKSRKSTSVADLLVEMRTRGLSPNAVTYGTLISGWCTEEKLDKAFNLYFEMIQRGFSPNSVICRKIVISLYKNNRIKEATVILDKMVDFDLLTVHQCSADLEAQRIANSLDKSAICNSLPNNIVHDIAIYGVCKFGKIDEARSVLSILSSRGFLPDNFTYGALIHACSATGDVDSTFNLRKENAGERSFSKYYYIQCIDKWVMQSRKYGLSTKTFSETFSKGLSSQFTYNILISGYCRIGDLNEVSKLREKMIEEGIS</sequence>
<dbReference type="NCBIfam" id="TIGR00756">
    <property type="entry name" value="PPR"/>
    <property type="match status" value="4"/>
</dbReference>
<dbReference type="InterPro" id="IPR002885">
    <property type="entry name" value="PPR_rpt"/>
</dbReference>
<feature type="repeat" description="PPR" evidence="3">
    <location>
        <begin position="22"/>
        <end position="56"/>
    </location>
</feature>
<evidence type="ECO:0000313" key="5">
    <source>
        <dbReference type="Proteomes" id="UP001603857"/>
    </source>
</evidence>
<evidence type="ECO:0000313" key="4">
    <source>
        <dbReference type="EMBL" id="KAL2327432.1"/>
    </source>
</evidence>
<feature type="repeat" description="PPR" evidence="3">
    <location>
        <begin position="57"/>
        <end position="91"/>
    </location>
</feature>
<evidence type="ECO:0000256" key="2">
    <source>
        <dbReference type="ARBA" id="ARBA00022737"/>
    </source>
</evidence>
<proteinExistence type="inferred from homology"/>
<reference evidence="4 5" key="1">
    <citation type="submission" date="2024-08" db="EMBL/GenBank/DDBJ databases">
        <title>Insights into the chromosomal genome structure of Flemingia macrophylla.</title>
        <authorList>
            <person name="Ding Y."/>
            <person name="Zhao Y."/>
            <person name="Bi W."/>
            <person name="Wu M."/>
            <person name="Zhao G."/>
            <person name="Gong Y."/>
            <person name="Li W."/>
            <person name="Zhang P."/>
        </authorList>
    </citation>
    <scope>NUCLEOTIDE SEQUENCE [LARGE SCALE GENOMIC DNA]</scope>
    <source>
        <strain evidence="4">DYQJB</strain>
        <tissue evidence="4">Leaf</tissue>
    </source>
</reference>
<dbReference type="InterPro" id="IPR011990">
    <property type="entry name" value="TPR-like_helical_dom_sf"/>
</dbReference>
<comment type="similarity">
    <text evidence="1">Belongs to the PPR family. P subfamily.</text>
</comment>
<name>A0ABD1LV65_9FABA</name>
<dbReference type="Pfam" id="PF12854">
    <property type="entry name" value="PPR_1"/>
    <property type="match status" value="1"/>
</dbReference>
<comment type="caution">
    <text evidence="4">The sequence shown here is derived from an EMBL/GenBank/DDBJ whole genome shotgun (WGS) entry which is preliminary data.</text>
</comment>
<dbReference type="PANTHER" id="PTHR46128">
    <property type="entry name" value="MITOCHONDRIAL GROUP I INTRON SPLICING FACTOR CCM1"/>
    <property type="match status" value="1"/>
</dbReference>